<sequence length="368" mass="42566">MDSTLLFTIMISKEEASCIFYCKALDTENVKICLENIEASPDVNLCYTTDPHDPLLVCKSRIVGSPKLYKLYKLKEVLAEEEENITTKADLVLEQDSQITDFINYLYRPEEETLADPRYQLISVSDKDILSTVWKFTTKFDGKTPVGFSQWINRQELDLLSSEPKRKIAKTGNEIRLRSRKLNVLNDTYHVSVAENVLNVLPCHQAKINELKQEGFKIIGYCRKSLASSKNRVSCLQRMINILYKRSLVDKVFVSPQSSAKQQFAKRDLSDDDVLPQLEDVHGSTKDFLKYLKSNDKICVVAIDYAGFTTNMSDLRDLLRDNVNLKKVFIDLYFYDNQFKYFDSTQLLENYEDIKLFNCRPALKQRSK</sequence>
<evidence type="ECO:0000313" key="2">
    <source>
        <dbReference type="Proteomes" id="UP000014254"/>
    </source>
</evidence>
<reference evidence="2" key="1">
    <citation type="submission" date="2013-05" db="EMBL/GenBank/DDBJ databases">
        <title>The Genome sequence of Mucor circinelloides f. circinelloides 1006PhL.</title>
        <authorList>
            <consortium name="The Broad Institute Genomics Platform"/>
            <person name="Cuomo C."/>
            <person name="Earl A."/>
            <person name="Findley K."/>
            <person name="Lee S.C."/>
            <person name="Walker B."/>
            <person name="Young S."/>
            <person name="Zeng Q."/>
            <person name="Gargeya S."/>
            <person name="Fitzgerald M."/>
            <person name="Haas B."/>
            <person name="Abouelleil A."/>
            <person name="Allen A.W."/>
            <person name="Alvarado L."/>
            <person name="Arachchi H.M."/>
            <person name="Berlin A.M."/>
            <person name="Chapman S.B."/>
            <person name="Gainer-Dewar J."/>
            <person name="Goldberg J."/>
            <person name="Griggs A."/>
            <person name="Gujja S."/>
            <person name="Hansen M."/>
            <person name="Howarth C."/>
            <person name="Imamovic A."/>
            <person name="Ireland A."/>
            <person name="Larimer J."/>
            <person name="McCowan C."/>
            <person name="Murphy C."/>
            <person name="Pearson M."/>
            <person name="Poon T.W."/>
            <person name="Priest M."/>
            <person name="Roberts A."/>
            <person name="Saif S."/>
            <person name="Shea T."/>
            <person name="Sisk P."/>
            <person name="Sykes S."/>
            <person name="Wortman J."/>
            <person name="Nusbaum C."/>
            <person name="Birren B."/>
        </authorList>
    </citation>
    <scope>NUCLEOTIDE SEQUENCE [LARGE SCALE GENOMIC DNA]</scope>
    <source>
        <strain evidence="2">1006PhL</strain>
    </source>
</reference>
<dbReference type="eggNOG" id="ENOG502TA2A">
    <property type="taxonomic scope" value="Eukaryota"/>
</dbReference>
<accession>S2JTV9</accession>
<name>S2JTV9_MUCC1</name>
<dbReference type="InParanoid" id="S2JTV9"/>
<keyword evidence="2" id="KW-1185">Reference proteome</keyword>
<protein>
    <submittedName>
        <fullName evidence="1">Uncharacterized protein</fullName>
    </submittedName>
</protein>
<dbReference type="VEuPathDB" id="FungiDB:HMPREF1544_10016"/>
<dbReference type="OMA" id="FTIMISK"/>
<dbReference type="EMBL" id="KE124079">
    <property type="protein sequence ID" value="EPB83220.1"/>
    <property type="molecule type" value="Genomic_DNA"/>
</dbReference>
<evidence type="ECO:0000313" key="1">
    <source>
        <dbReference type="EMBL" id="EPB83220.1"/>
    </source>
</evidence>
<proteinExistence type="predicted"/>
<dbReference type="OrthoDB" id="2288585at2759"/>
<dbReference type="Proteomes" id="UP000014254">
    <property type="component" value="Unassembled WGS sequence"/>
</dbReference>
<gene>
    <name evidence="1" type="ORF">HMPREF1544_10016</name>
</gene>
<organism evidence="1 2">
    <name type="scientific">Mucor circinelloides f. circinelloides (strain 1006PhL)</name>
    <name type="common">Mucormycosis agent</name>
    <name type="synonym">Calyptromyces circinelloides</name>
    <dbReference type="NCBI Taxonomy" id="1220926"/>
    <lineage>
        <taxon>Eukaryota</taxon>
        <taxon>Fungi</taxon>
        <taxon>Fungi incertae sedis</taxon>
        <taxon>Mucoromycota</taxon>
        <taxon>Mucoromycotina</taxon>
        <taxon>Mucoromycetes</taxon>
        <taxon>Mucorales</taxon>
        <taxon>Mucorineae</taxon>
        <taxon>Mucoraceae</taxon>
        <taxon>Mucor</taxon>
    </lineage>
</organism>
<dbReference type="AlphaFoldDB" id="S2JTV9"/>